<evidence type="ECO:0000313" key="2">
    <source>
        <dbReference type="EMBL" id="MBM6857728.1"/>
    </source>
</evidence>
<dbReference type="AlphaFoldDB" id="A0AA40ZTH9"/>
<keyword evidence="3" id="KW-1185">Reference proteome</keyword>
<feature type="transmembrane region" description="Helical" evidence="1">
    <location>
        <begin position="105"/>
        <end position="126"/>
    </location>
</feature>
<dbReference type="Proteomes" id="UP000698924">
    <property type="component" value="Unassembled WGS sequence"/>
</dbReference>
<dbReference type="InterPro" id="IPR024294">
    <property type="entry name" value="DUF3810"/>
</dbReference>
<proteinExistence type="predicted"/>
<sequence>MLTYNTLRNKQKRPDRPLYRRRRNLQKRHFVLMALILTVWLVQLLPAAGACYARYIYPSIARVLTAVSDLIPFAVGDLFIALSIAWLVVWPFYARLRRKKPWRRIVGREVEFLLWIYVWFYLAWGLNYSQPNFYQRTGIAYTAYTPENFARFTDDYIERLNASYTPIDSIDTDMVRNEVVRGYRAISPTLGVLPPTTDRPRAKTMLFTPLISMVGVTGSMGPFFCEFTLNGDLLPADYPATYAHELAHRLGITSEAEANFYAYQVCTRSSVPTLRFSGYYSILFHVLSNARRLMDEAAYQALVESIRPEIIQLAKDHQAYWSAKYSPLVGAVQDWIYDLYLKGNKIDSGRQNYSEVVGLLISYEMYQTYHDTL</sequence>
<gene>
    <name evidence="2" type="ORF">H6D15_08975</name>
</gene>
<organism evidence="2 3">
    <name type="scientific">Caecibacteroides pullorum</name>
    <dbReference type="NCBI Taxonomy" id="2725562"/>
    <lineage>
        <taxon>Bacteria</taxon>
        <taxon>Pseudomonadati</taxon>
        <taxon>Bacteroidota</taxon>
        <taxon>Bacteroidia</taxon>
        <taxon>Bacteroidales</taxon>
        <taxon>Bacteroidaceae</taxon>
        <taxon>Caecibacteroides</taxon>
    </lineage>
</organism>
<dbReference type="EMBL" id="JACJMO010000011">
    <property type="protein sequence ID" value="MBM6857728.1"/>
    <property type="molecule type" value="Genomic_DNA"/>
</dbReference>
<comment type="caution">
    <text evidence="2">The sequence shown here is derived from an EMBL/GenBank/DDBJ whole genome shotgun (WGS) entry which is preliminary data.</text>
</comment>
<accession>A0AA40ZTH9</accession>
<keyword evidence="1" id="KW-0812">Transmembrane</keyword>
<dbReference type="Pfam" id="PF12725">
    <property type="entry name" value="DUF3810"/>
    <property type="match status" value="1"/>
</dbReference>
<name>A0AA40ZTH9_9BACT</name>
<feature type="transmembrane region" description="Helical" evidence="1">
    <location>
        <begin position="73"/>
        <end position="93"/>
    </location>
</feature>
<evidence type="ECO:0000313" key="3">
    <source>
        <dbReference type="Proteomes" id="UP000698924"/>
    </source>
</evidence>
<protein>
    <submittedName>
        <fullName evidence="2">DUF3810 domain-containing protein</fullName>
    </submittedName>
</protein>
<reference evidence="2 3" key="1">
    <citation type="journal article" date="2021" name="Sci. Rep.">
        <title>The distribution of antibiotic resistance genes in chicken gut microbiota commensals.</title>
        <authorList>
            <person name="Juricova H."/>
            <person name="Matiasovicova J."/>
            <person name="Kubasova T."/>
            <person name="Cejkova D."/>
            <person name="Rychlik I."/>
        </authorList>
    </citation>
    <scope>NUCLEOTIDE SEQUENCE [LARGE SCALE GENOMIC DNA]</scope>
    <source>
        <strain evidence="2 3">An421</strain>
    </source>
</reference>
<keyword evidence="1" id="KW-0472">Membrane</keyword>
<keyword evidence="1" id="KW-1133">Transmembrane helix</keyword>
<evidence type="ECO:0000256" key="1">
    <source>
        <dbReference type="SAM" id="Phobius"/>
    </source>
</evidence>